<evidence type="ECO:0000313" key="3">
    <source>
        <dbReference type="EMBL" id="MVN88507.1"/>
    </source>
</evidence>
<dbReference type="GO" id="GO:0003677">
    <property type="term" value="F:DNA binding"/>
    <property type="evidence" value="ECO:0007669"/>
    <property type="project" value="InterPro"/>
</dbReference>
<dbReference type="EMBL" id="WQLB01000029">
    <property type="protein sequence ID" value="MVN88507.1"/>
    <property type="molecule type" value="Genomic_DNA"/>
</dbReference>
<sequence length="202" mass="22503">MSVLTLPEDWSGPLDALVDTANQLLPFILPLARTGRSKDEVNARLVRHYTTERLLDESLRQGREARYTRRHLLQLLALRKLMADGFGTAALQNTLQARTDLDLEALIMGESQLRVQPGNPALDYLQQLKRPAAAAGSPSPVPAAPRSASPAPSLPEAYTRLTLQPGLELHVRTDAHLPRSQVEQQRLTQLFLDALDRLRRPK</sequence>
<dbReference type="Pfam" id="PF13411">
    <property type="entry name" value="MerR_1"/>
    <property type="match status" value="1"/>
</dbReference>
<dbReference type="AlphaFoldDB" id="A0A7C9HTS8"/>
<feature type="region of interest" description="Disordered" evidence="1">
    <location>
        <begin position="131"/>
        <end position="154"/>
    </location>
</feature>
<dbReference type="InterPro" id="IPR009061">
    <property type="entry name" value="DNA-bd_dom_put_sf"/>
</dbReference>
<evidence type="ECO:0000256" key="1">
    <source>
        <dbReference type="SAM" id="MobiDB-lite"/>
    </source>
</evidence>
<gene>
    <name evidence="3" type="ORF">GO986_17340</name>
</gene>
<keyword evidence="4" id="KW-1185">Reference proteome</keyword>
<dbReference type="InterPro" id="IPR000551">
    <property type="entry name" value="MerR-type_HTH_dom"/>
</dbReference>
<evidence type="ECO:0000313" key="4">
    <source>
        <dbReference type="Proteomes" id="UP000483286"/>
    </source>
</evidence>
<dbReference type="SUPFAM" id="SSF46955">
    <property type="entry name" value="Putative DNA-binding domain"/>
    <property type="match status" value="1"/>
</dbReference>
<accession>A0A7C9HTS8</accession>
<dbReference type="GO" id="GO:0006355">
    <property type="term" value="P:regulation of DNA-templated transcription"/>
    <property type="evidence" value="ECO:0007669"/>
    <property type="project" value="InterPro"/>
</dbReference>
<feature type="domain" description="HTH merR-type" evidence="2">
    <location>
        <begin position="40"/>
        <end position="97"/>
    </location>
</feature>
<reference evidence="3 4" key="1">
    <citation type="submission" date="2019-12" db="EMBL/GenBank/DDBJ databases">
        <title>Deinococcus sp. HMF7620 Genome sequencing and assembly.</title>
        <authorList>
            <person name="Kang H."/>
            <person name="Kim H."/>
            <person name="Joh K."/>
        </authorList>
    </citation>
    <scope>NUCLEOTIDE SEQUENCE [LARGE SCALE GENOMIC DNA]</scope>
    <source>
        <strain evidence="3 4">HMF7620</strain>
    </source>
</reference>
<protein>
    <submittedName>
        <fullName evidence="3">MerR family transcriptional regulator</fullName>
    </submittedName>
</protein>
<dbReference type="Gene3D" id="1.10.1660.10">
    <property type="match status" value="1"/>
</dbReference>
<name>A0A7C9HTS8_9DEIO</name>
<comment type="caution">
    <text evidence="3">The sequence shown here is derived from an EMBL/GenBank/DDBJ whole genome shotgun (WGS) entry which is preliminary data.</text>
</comment>
<proteinExistence type="predicted"/>
<organism evidence="3 4">
    <name type="scientific">Deinococcus arboris</name>
    <dbReference type="NCBI Taxonomy" id="2682977"/>
    <lineage>
        <taxon>Bacteria</taxon>
        <taxon>Thermotogati</taxon>
        <taxon>Deinococcota</taxon>
        <taxon>Deinococci</taxon>
        <taxon>Deinococcales</taxon>
        <taxon>Deinococcaceae</taxon>
        <taxon>Deinococcus</taxon>
    </lineage>
</organism>
<evidence type="ECO:0000259" key="2">
    <source>
        <dbReference type="Pfam" id="PF13411"/>
    </source>
</evidence>
<dbReference type="Proteomes" id="UP000483286">
    <property type="component" value="Unassembled WGS sequence"/>
</dbReference>
<dbReference type="RefSeq" id="WP_157460567.1">
    <property type="nucleotide sequence ID" value="NZ_WQLB01000029.1"/>
</dbReference>